<proteinExistence type="predicted"/>
<protein>
    <submittedName>
        <fullName evidence="1">Protein ViaA</fullName>
    </submittedName>
</protein>
<dbReference type="EMBL" id="BLLS01000030">
    <property type="protein sequence ID" value="GFH86122.1"/>
    <property type="molecule type" value="Genomic_DNA"/>
</dbReference>
<dbReference type="SUPFAM" id="SSF53300">
    <property type="entry name" value="vWA-like"/>
    <property type="match status" value="1"/>
</dbReference>
<dbReference type="Gene3D" id="3.40.50.410">
    <property type="entry name" value="von Willebrand factor, type A domain"/>
    <property type="match status" value="1"/>
</dbReference>
<evidence type="ECO:0000313" key="2">
    <source>
        <dbReference type="Proteomes" id="UP000491181"/>
    </source>
</evidence>
<dbReference type="AlphaFoldDB" id="A0A7J0A1S1"/>
<dbReference type="RefSeq" id="WP_148332404.1">
    <property type="nucleotide sequence ID" value="NZ_BLLS01000030.1"/>
</dbReference>
<evidence type="ECO:0000313" key="1">
    <source>
        <dbReference type="EMBL" id="GFH86122.1"/>
    </source>
</evidence>
<dbReference type="Proteomes" id="UP000491181">
    <property type="component" value="Unassembled WGS sequence"/>
</dbReference>
<comment type="caution">
    <text evidence="1">The sequence shown here is derived from an EMBL/GenBank/DDBJ whole genome shotgun (WGS) entry which is preliminary data.</text>
</comment>
<organism evidence="1 2">
    <name type="scientific">Bacteroides acidifaciens</name>
    <dbReference type="NCBI Taxonomy" id="85831"/>
    <lineage>
        <taxon>Bacteria</taxon>
        <taxon>Pseudomonadati</taxon>
        <taxon>Bacteroidota</taxon>
        <taxon>Bacteroidia</taxon>
        <taxon>Bacteroidales</taxon>
        <taxon>Bacteroidaceae</taxon>
        <taxon>Bacteroides</taxon>
    </lineage>
</organism>
<gene>
    <name evidence="1" type="primary">viaA_2</name>
    <name evidence="1" type="ORF">IMSAGC001_01528</name>
</gene>
<dbReference type="PANTHER" id="PTHR36846">
    <property type="entry name" value="PROTEIN VIAA"/>
    <property type="match status" value="1"/>
</dbReference>
<reference evidence="1 2" key="1">
    <citation type="journal article" date="2020" name="Microbiome">
        <title>Single-cell genomics of uncultured bacteria reveals dietary fiber responders in the mouse gut microbiota.</title>
        <authorList>
            <person name="Chijiiwa R."/>
            <person name="Hosokawa M."/>
            <person name="Kogawa M."/>
            <person name="Nishikawa Y."/>
            <person name="Ide K."/>
            <person name="Sakanashi C."/>
            <person name="Takahashi K."/>
            <person name="Takeyama H."/>
        </authorList>
    </citation>
    <scope>NUCLEOTIDE SEQUENCE [LARGE SCALE GENOMIC DNA]</scope>
    <source>
        <strain evidence="1">IMSAGC_001</strain>
    </source>
</reference>
<accession>A0A7J0A1S1</accession>
<name>A0A7J0A1S1_9BACE</name>
<dbReference type="InterPro" id="IPR036465">
    <property type="entry name" value="vWFA_dom_sf"/>
</dbReference>
<dbReference type="OrthoDB" id="387240at2"/>
<dbReference type="PANTHER" id="PTHR36846:SF1">
    <property type="entry name" value="PROTEIN VIAA"/>
    <property type="match status" value="1"/>
</dbReference>
<sequence length="444" mass="51312">MIDYTDVDAKLDEYSEAFDFYLECGEMPPSMSDDDCLAGYMREVIDNNPQIDGSDSTWVEVLKENLISFFAAMLEQFRAMQLEAMKELTLIANFSEAPIEQKRLMWRQVSETISGKYSKYEVNLPGFTAQFKGDDKNSVFAALTSDWENACKDKLERQKRQMLERSKQQFEMICRDAGTADFEDKKRVENYVHRYPQLKEIVDMIGRDKDPTKEEKDTVIYKFMPTTVSKNSSVEEIDRVESGNNLERVLAVELSMPEDLFYKRYATKELQQFSSPGKDKPKKVEEHRRAPRLTKGPIIVSIDTSSSMSGRPQKIAFSLLKQLLRMAKKQKRPCFLISFSVRSKSIDLSKPRNWGRLDNFLENSFSGGTNGEQMLGEAIRVLQKGTFEMADVLIISDLEFPKPVPQTMDKINKEKTLGTRFYALQIGNWSDHQYKDVMDKIWQI</sequence>